<evidence type="ECO:0000313" key="3">
    <source>
        <dbReference type="EMBL" id="GAP83950.1"/>
    </source>
</evidence>
<evidence type="ECO:0000259" key="2">
    <source>
        <dbReference type="PROSITE" id="PS51910"/>
    </source>
</evidence>
<proteinExistence type="predicted"/>
<protein>
    <submittedName>
        <fullName evidence="3">Putative chitinase</fullName>
    </submittedName>
</protein>
<dbReference type="Gene3D" id="3.20.20.80">
    <property type="entry name" value="Glycosidases"/>
    <property type="match status" value="1"/>
</dbReference>
<dbReference type="PROSITE" id="PS51910">
    <property type="entry name" value="GH18_2"/>
    <property type="match status" value="1"/>
</dbReference>
<dbReference type="CDD" id="cd06546">
    <property type="entry name" value="GH18_CTS3_chitinase"/>
    <property type="match status" value="1"/>
</dbReference>
<dbReference type="EMBL" id="DF977451">
    <property type="protein sequence ID" value="GAP83950.1"/>
    <property type="molecule type" value="Genomic_DNA"/>
</dbReference>
<dbReference type="InterPro" id="IPR001223">
    <property type="entry name" value="Glyco_hydro18_cat"/>
</dbReference>
<dbReference type="GO" id="GO:0005975">
    <property type="term" value="P:carbohydrate metabolic process"/>
    <property type="evidence" value="ECO:0007669"/>
    <property type="project" value="InterPro"/>
</dbReference>
<dbReference type="PANTHER" id="PTHR45708:SF60">
    <property type="entry name" value="III CHITINASE, PUTATIVE (AFU_ORTHOLOGUE AFUA_5G03850)-RELATED"/>
    <property type="match status" value="1"/>
</dbReference>
<reference evidence="3" key="1">
    <citation type="submission" date="2016-03" db="EMBL/GenBank/DDBJ databases">
        <title>Draft genome sequence of Rosellinia necatrix.</title>
        <authorList>
            <person name="Kanematsu S."/>
        </authorList>
    </citation>
    <scope>NUCLEOTIDE SEQUENCE [LARGE SCALE GENOMIC DNA]</scope>
    <source>
        <strain evidence="3">W97</strain>
    </source>
</reference>
<organism evidence="3">
    <name type="scientific">Rosellinia necatrix</name>
    <name type="common">White root-rot fungus</name>
    <dbReference type="NCBI Taxonomy" id="77044"/>
    <lineage>
        <taxon>Eukaryota</taxon>
        <taxon>Fungi</taxon>
        <taxon>Dikarya</taxon>
        <taxon>Ascomycota</taxon>
        <taxon>Pezizomycotina</taxon>
        <taxon>Sordariomycetes</taxon>
        <taxon>Xylariomycetidae</taxon>
        <taxon>Xylariales</taxon>
        <taxon>Xylariaceae</taxon>
        <taxon>Rosellinia</taxon>
    </lineage>
</organism>
<feature type="region of interest" description="Disordered" evidence="1">
    <location>
        <begin position="308"/>
        <end position="336"/>
    </location>
</feature>
<dbReference type="GO" id="GO:0005576">
    <property type="term" value="C:extracellular region"/>
    <property type="evidence" value="ECO:0007669"/>
    <property type="project" value="TreeGrafter"/>
</dbReference>
<dbReference type="OMA" id="AEDPRMY"/>
<evidence type="ECO:0000256" key="1">
    <source>
        <dbReference type="SAM" id="MobiDB-lite"/>
    </source>
</evidence>
<keyword evidence="4" id="KW-1185">Reference proteome</keyword>
<dbReference type="InterPro" id="IPR017853">
    <property type="entry name" value="GH"/>
</dbReference>
<dbReference type="OrthoDB" id="3012298at2759"/>
<accession>A0A1S7UKZ3</accession>
<dbReference type="SUPFAM" id="SSF51445">
    <property type="entry name" value="(Trans)glycosidases"/>
    <property type="match status" value="1"/>
</dbReference>
<dbReference type="Pfam" id="PF00704">
    <property type="entry name" value="Glyco_hydro_18"/>
    <property type="match status" value="1"/>
</dbReference>
<dbReference type="InterPro" id="IPR050542">
    <property type="entry name" value="Glycosyl_Hydrlase18_Chitinase"/>
</dbReference>
<gene>
    <name evidence="3" type="ORF">SAMD00023353_0602830</name>
</gene>
<dbReference type="AlphaFoldDB" id="A0A1S7UKZ3"/>
<dbReference type="GO" id="GO:0004568">
    <property type="term" value="F:chitinase activity"/>
    <property type="evidence" value="ECO:0007669"/>
    <property type="project" value="TreeGrafter"/>
</dbReference>
<dbReference type="PANTHER" id="PTHR45708">
    <property type="entry name" value="ENDOCHITINASE"/>
    <property type="match status" value="1"/>
</dbReference>
<evidence type="ECO:0000313" key="4">
    <source>
        <dbReference type="Proteomes" id="UP000054516"/>
    </source>
</evidence>
<dbReference type="Proteomes" id="UP000054516">
    <property type="component" value="Unassembled WGS sequence"/>
</dbReference>
<feature type="domain" description="GH18" evidence="2">
    <location>
        <begin position="10"/>
        <end position="289"/>
    </location>
</feature>
<sequence>MQLESSNTLPRLILYYQTTHSPDGTPCSIIPLITQPGISVTHLIVAAIHINDDPDALTLNDHPPSDPRFVTTWAELRIAQASGIVVMGMLGGAARGSYARLDQDQATFERYYAPLYELIRDRGLGGLDLDVEEAMSLAGVVRLIDRLRADFGPTFIITLAPVAAALLDARRNLSGFDYEALEVMRGNQIAWYNAQFYCGWGDASNPVMYNMCIRKGWAPEKVVVGLVTTPENGPGYVPFEILGPNLRLLHRQFPKFGGVMGWEYFNGRPGGTERPWEWAQQMTNILRTSHTGVQASARETMETSAIVEADDDGQDGVQAPVPRRFEYKSGSSDGED</sequence>
<name>A0A1S7UKZ3_ROSNE</name>